<comment type="caution">
    <text evidence="2">The sequence shown here is derived from an EMBL/GenBank/DDBJ whole genome shotgun (WGS) entry which is preliminary data.</text>
</comment>
<gene>
    <name evidence="2" type="ORF">EAJ03_00335</name>
</gene>
<evidence type="ECO:0000313" key="2">
    <source>
        <dbReference type="EMBL" id="RYT78173.1"/>
    </source>
</evidence>
<organism evidence="2 3">
    <name type="scientific">Bacteroides eggerthii</name>
    <dbReference type="NCBI Taxonomy" id="28111"/>
    <lineage>
        <taxon>Bacteria</taxon>
        <taxon>Pseudomonadati</taxon>
        <taxon>Bacteroidota</taxon>
        <taxon>Bacteroidia</taxon>
        <taxon>Bacteroidales</taxon>
        <taxon>Bacteroidaceae</taxon>
        <taxon>Bacteroides</taxon>
    </lineage>
</organism>
<name>A0A4Q5HBG4_9BACE</name>
<proteinExistence type="predicted"/>
<protein>
    <submittedName>
        <fullName evidence="2">Uncharacterized protein</fullName>
    </submittedName>
</protein>
<dbReference type="AlphaFoldDB" id="A0A4Q5HBG4"/>
<dbReference type="Proteomes" id="UP000291917">
    <property type="component" value="Unassembled WGS sequence"/>
</dbReference>
<sequence length="68" mass="7450">MPLQSPRIMKGLRQSVHLAYGATTSSTVQTASFNIEADKRVCKASRPRIEKEQSKKADTQTGALSTEL</sequence>
<reference evidence="2 3" key="1">
    <citation type="journal article" date="2019" name="Science, e1252229">
        <title>Invertible promoters mediate bacterial phase variation, antibiotic resistance, and host adaptation in the gut.</title>
        <authorList>
            <person name="Jiang X."/>
            <person name="Hall A.B."/>
            <person name="Arthur T.D."/>
            <person name="Plichta D.R."/>
            <person name="Covington C.T."/>
            <person name="Poyet M."/>
            <person name="Crothers J."/>
            <person name="Moses P.L."/>
            <person name="Tolonen A.C."/>
            <person name="Vlamakis H."/>
            <person name="Alm E.J."/>
            <person name="Xavier R.J."/>
        </authorList>
    </citation>
    <scope>NUCLEOTIDE SEQUENCE [LARGE SCALE GENOMIC DNA]</scope>
    <source>
        <strain evidence="3">bj_0095</strain>
    </source>
</reference>
<dbReference type="EMBL" id="RCXL01000001">
    <property type="protein sequence ID" value="RYT78173.1"/>
    <property type="molecule type" value="Genomic_DNA"/>
</dbReference>
<evidence type="ECO:0000256" key="1">
    <source>
        <dbReference type="SAM" id="MobiDB-lite"/>
    </source>
</evidence>
<feature type="region of interest" description="Disordered" evidence="1">
    <location>
        <begin position="44"/>
        <end position="68"/>
    </location>
</feature>
<accession>A0A4Q5HBG4</accession>
<feature type="compositionally biased region" description="Basic and acidic residues" evidence="1">
    <location>
        <begin position="44"/>
        <end position="58"/>
    </location>
</feature>
<evidence type="ECO:0000313" key="3">
    <source>
        <dbReference type="Proteomes" id="UP000291917"/>
    </source>
</evidence>
<feature type="compositionally biased region" description="Polar residues" evidence="1">
    <location>
        <begin position="59"/>
        <end position="68"/>
    </location>
</feature>